<dbReference type="InterPro" id="IPR001584">
    <property type="entry name" value="Integrase_cat-core"/>
</dbReference>
<dbReference type="InterPro" id="IPR036397">
    <property type="entry name" value="RNaseH_sf"/>
</dbReference>
<keyword evidence="3" id="KW-1185">Reference proteome</keyword>
<dbReference type="Gene3D" id="3.30.420.10">
    <property type="entry name" value="Ribonuclease H-like superfamily/Ribonuclease H"/>
    <property type="match status" value="1"/>
</dbReference>
<dbReference type="STRING" id="48269.A0A183M2D9"/>
<name>A0A183M2D9_9TREM</name>
<sequence length="219" mass="24375">MTDRGQQFESALFSSLTRLLGTEHIRTTAYHSASNGLTERFHRELNSALRAHENNNWYETLPLVLLGIRTSLKEDIQCSAAEPVHGTTLRMPGEFFTPQSINDFSKLDYVQRLSEFMRTLPLVSTRIQHRPNARSIKPTSGIITSTSDATLDTSQTSFSCPGQQRVSSAPSTDETSVSRPDQQTTPLLTSDEIAGSRSTNETTISRSGLRVSLPVRFRD</sequence>
<feature type="compositionally biased region" description="Polar residues" evidence="1">
    <location>
        <begin position="196"/>
        <end position="205"/>
    </location>
</feature>
<feature type="compositionally biased region" description="Polar residues" evidence="1">
    <location>
        <begin position="153"/>
        <end position="188"/>
    </location>
</feature>
<organism evidence="2 3">
    <name type="scientific">Schistosoma margrebowiei</name>
    <dbReference type="NCBI Taxonomy" id="48269"/>
    <lineage>
        <taxon>Eukaryota</taxon>
        <taxon>Metazoa</taxon>
        <taxon>Spiralia</taxon>
        <taxon>Lophotrochozoa</taxon>
        <taxon>Platyhelminthes</taxon>
        <taxon>Trematoda</taxon>
        <taxon>Digenea</taxon>
        <taxon>Strigeidida</taxon>
        <taxon>Schistosomatoidea</taxon>
        <taxon>Schistosomatidae</taxon>
        <taxon>Schistosoma</taxon>
    </lineage>
</organism>
<dbReference type="GO" id="GO:0015074">
    <property type="term" value="P:DNA integration"/>
    <property type="evidence" value="ECO:0007669"/>
    <property type="project" value="InterPro"/>
</dbReference>
<dbReference type="Proteomes" id="UP000277204">
    <property type="component" value="Unassembled WGS sequence"/>
</dbReference>
<dbReference type="PROSITE" id="PS50994">
    <property type="entry name" value="INTEGRASE"/>
    <property type="match status" value="1"/>
</dbReference>
<reference evidence="2 3" key="1">
    <citation type="submission" date="2018-11" db="EMBL/GenBank/DDBJ databases">
        <authorList>
            <consortium name="Pathogen Informatics"/>
        </authorList>
    </citation>
    <scope>NUCLEOTIDE SEQUENCE [LARGE SCALE GENOMIC DNA]</scope>
    <source>
        <strain evidence="2 3">Zambia</strain>
    </source>
</reference>
<dbReference type="PANTHER" id="PTHR38681">
    <property type="entry name" value="RETROVIRUS-RELATED POL POLYPROTEIN FROM TRANSPOSON 412-LIKE PROTEIN-RELATED"/>
    <property type="match status" value="1"/>
</dbReference>
<dbReference type="SUPFAM" id="SSF53098">
    <property type="entry name" value="Ribonuclease H-like"/>
    <property type="match status" value="1"/>
</dbReference>
<dbReference type="AlphaFoldDB" id="A0A183M2D9"/>
<protein>
    <submittedName>
        <fullName evidence="2">Uncharacterized protein</fullName>
    </submittedName>
</protein>
<proteinExistence type="predicted"/>
<dbReference type="EMBL" id="UZAI01005171">
    <property type="protein sequence ID" value="VDO89401.1"/>
    <property type="molecule type" value="Genomic_DNA"/>
</dbReference>
<dbReference type="GO" id="GO:0003676">
    <property type="term" value="F:nucleic acid binding"/>
    <property type="evidence" value="ECO:0007669"/>
    <property type="project" value="InterPro"/>
</dbReference>
<dbReference type="PANTHER" id="PTHR38681:SF1">
    <property type="entry name" value="RETROVIRUS-RELATED POL POLYPROTEIN FROM TRANSPOSON 412-LIKE PROTEIN"/>
    <property type="match status" value="1"/>
</dbReference>
<evidence type="ECO:0000256" key="1">
    <source>
        <dbReference type="SAM" id="MobiDB-lite"/>
    </source>
</evidence>
<gene>
    <name evidence="2" type="ORF">SMRZ_LOCUS10214</name>
</gene>
<accession>A0A183M2D9</accession>
<evidence type="ECO:0000313" key="2">
    <source>
        <dbReference type="EMBL" id="VDO89401.1"/>
    </source>
</evidence>
<feature type="region of interest" description="Disordered" evidence="1">
    <location>
        <begin position="153"/>
        <end position="205"/>
    </location>
</feature>
<evidence type="ECO:0000313" key="3">
    <source>
        <dbReference type="Proteomes" id="UP000277204"/>
    </source>
</evidence>
<dbReference type="InterPro" id="IPR012337">
    <property type="entry name" value="RNaseH-like_sf"/>
</dbReference>